<keyword evidence="1" id="KW-0472">Membrane</keyword>
<evidence type="ECO:0000256" key="1">
    <source>
        <dbReference type="SAM" id="Phobius"/>
    </source>
</evidence>
<dbReference type="RefSeq" id="WP_147191435.1">
    <property type="nucleotide sequence ID" value="NZ_CP042435.1"/>
</dbReference>
<protein>
    <submittedName>
        <fullName evidence="2">Uncharacterized protein</fullName>
    </submittedName>
</protein>
<keyword evidence="1" id="KW-1133">Transmembrane helix</keyword>
<proteinExistence type="predicted"/>
<accession>A0A5B8VE27</accession>
<dbReference type="AlphaFoldDB" id="A0A5B8VE27"/>
<name>A0A5B8VE27_9BACT</name>
<feature type="transmembrane region" description="Helical" evidence="1">
    <location>
        <begin position="6"/>
        <end position="32"/>
    </location>
</feature>
<dbReference type="Proteomes" id="UP000321533">
    <property type="component" value="Chromosome"/>
</dbReference>
<evidence type="ECO:0000313" key="3">
    <source>
        <dbReference type="Proteomes" id="UP000321533"/>
    </source>
</evidence>
<dbReference type="KEGG" id="pgin:FRZ67_16960"/>
<dbReference type="EMBL" id="CP042435">
    <property type="protein sequence ID" value="QEC68916.1"/>
    <property type="molecule type" value="Genomic_DNA"/>
</dbReference>
<evidence type="ECO:0000313" key="2">
    <source>
        <dbReference type="EMBL" id="QEC68916.1"/>
    </source>
</evidence>
<sequence>MVQHTSYTVIFWTAILGAIAAGIVIPFVKYAIPRYFNKLLIKVTLEQRKENTYSVYNLRLFNKTFSTLKNVYAYVTIDNDASDIVKQENFRISFFCSDSAVDFGMLSWSKNVNNQIAPNIDINQGEAPDINFVRYHVNNPDDAIEVSSEQGFFDEKLKNSSRIVLKAGNRDFIFNVLITADNICPKKLSFRFNHNSRNITAF</sequence>
<dbReference type="OrthoDB" id="676873at2"/>
<gene>
    <name evidence="2" type="ORF">FRZ67_16960</name>
</gene>
<organism evidence="2 3">
    <name type="scientific">Panacibacter ginsenosidivorans</name>
    <dbReference type="NCBI Taxonomy" id="1813871"/>
    <lineage>
        <taxon>Bacteria</taxon>
        <taxon>Pseudomonadati</taxon>
        <taxon>Bacteroidota</taxon>
        <taxon>Chitinophagia</taxon>
        <taxon>Chitinophagales</taxon>
        <taxon>Chitinophagaceae</taxon>
        <taxon>Panacibacter</taxon>
    </lineage>
</organism>
<keyword evidence="1" id="KW-0812">Transmembrane</keyword>
<keyword evidence="3" id="KW-1185">Reference proteome</keyword>
<reference evidence="2 3" key="1">
    <citation type="journal article" date="2016" name="Int. J. Syst. Evol. Microbiol.">
        <title>Panacibacter ginsenosidivorans gen. nov., sp. nov., with ginsenoside converting activity isolated from soil of a ginseng field.</title>
        <authorList>
            <person name="Siddiqi M.Z."/>
            <person name="Muhammad Shafi S."/>
            <person name="Choi K.D."/>
            <person name="Im W.T."/>
        </authorList>
    </citation>
    <scope>NUCLEOTIDE SEQUENCE [LARGE SCALE GENOMIC DNA]</scope>
    <source>
        <strain evidence="2 3">Gsoil1550</strain>
    </source>
</reference>